<keyword evidence="2" id="KW-0805">Transcription regulation</keyword>
<dbReference type="GO" id="GO:0003700">
    <property type="term" value="F:DNA-binding transcription factor activity"/>
    <property type="evidence" value="ECO:0007669"/>
    <property type="project" value="InterPro"/>
</dbReference>
<proteinExistence type="inferred from homology"/>
<dbReference type="Proteomes" id="UP000556329">
    <property type="component" value="Unassembled WGS sequence"/>
</dbReference>
<dbReference type="Pfam" id="PF00126">
    <property type="entry name" value="HTH_1"/>
    <property type="match status" value="1"/>
</dbReference>
<evidence type="ECO:0000256" key="1">
    <source>
        <dbReference type="ARBA" id="ARBA00009437"/>
    </source>
</evidence>
<dbReference type="PROSITE" id="PS50931">
    <property type="entry name" value="HTH_LYSR"/>
    <property type="match status" value="1"/>
</dbReference>
<dbReference type="Gene3D" id="1.10.10.10">
    <property type="entry name" value="Winged helix-like DNA-binding domain superfamily/Winged helix DNA-binding domain"/>
    <property type="match status" value="1"/>
</dbReference>
<dbReference type="GO" id="GO:0006351">
    <property type="term" value="P:DNA-templated transcription"/>
    <property type="evidence" value="ECO:0007669"/>
    <property type="project" value="TreeGrafter"/>
</dbReference>
<evidence type="ECO:0000313" key="7">
    <source>
        <dbReference type="Proteomes" id="UP000556329"/>
    </source>
</evidence>
<organism evidence="6 7">
    <name type="scientific">Mesorhizobium sangaii</name>
    <dbReference type="NCBI Taxonomy" id="505389"/>
    <lineage>
        <taxon>Bacteria</taxon>
        <taxon>Pseudomonadati</taxon>
        <taxon>Pseudomonadota</taxon>
        <taxon>Alphaproteobacteria</taxon>
        <taxon>Hyphomicrobiales</taxon>
        <taxon>Phyllobacteriaceae</taxon>
        <taxon>Mesorhizobium</taxon>
    </lineage>
</organism>
<feature type="domain" description="HTH lysR-type" evidence="5">
    <location>
        <begin position="1"/>
        <end position="56"/>
    </location>
</feature>
<dbReference type="EMBL" id="JACHEF010000002">
    <property type="protein sequence ID" value="MBB6409258.1"/>
    <property type="molecule type" value="Genomic_DNA"/>
</dbReference>
<dbReference type="AlphaFoldDB" id="A0A841P8X7"/>
<evidence type="ECO:0000259" key="5">
    <source>
        <dbReference type="PROSITE" id="PS50931"/>
    </source>
</evidence>
<comment type="caution">
    <text evidence="6">The sequence shown here is derived from an EMBL/GenBank/DDBJ whole genome shotgun (WGS) entry which is preliminary data.</text>
</comment>
<dbReference type="PANTHER" id="PTHR30537">
    <property type="entry name" value="HTH-TYPE TRANSCRIPTIONAL REGULATOR"/>
    <property type="match status" value="1"/>
</dbReference>
<dbReference type="PRINTS" id="PR00039">
    <property type="entry name" value="HTHLYSR"/>
</dbReference>
<name>A0A841P8X7_9HYPH</name>
<dbReference type="InterPro" id="IPR058163">
    <property type="entry name" value="LysR-type_TF_proteobact-type"/>
</dbReference>
<keyword evidence="4" id="KW-0804">Transcription</keyword>
<keyword evidence="7" id="KW-1185">Reference proteome</keyword>
<evidence type="ECO:0000256" key="3">
    <source>
        <dbReference type="ARBA" id="ARBA00023125"/>
    </source>
</evidence>
<evidence type="ECO:0000256" key="4">
    <source>
        <dbReference type="ARBA" id="ARBA00023163"/>
    </source>
</evidence>
<comment type="similarity">
    <text evidence="1">Belongs to the LysR transcriptional regulatory family.</text>
</comment>
<gene>
    <name evidence="6" type="ORF">HNQ71_001923</name>
</gene>
<dbReference type="Gene3D" id="3.40.190.290">
    <property type="match status" value="1"/>
</dbReference>
<dbReference type="Pfam" id="PF03466">
    <property type="entry name" value="LysR_substrate"/>
    <property type="match status" value="1"/>
</dbReference>
<keyword evidence="3 6" id="KW-0238">DNA-binding</keyword>
<dbReference type="InterPro" id="IPR036390">
    <property type="entry name" value="WH_DNA-bd_sf"/>
</dbReference>
<reference evidence="6 7" key="1">
    <citation type="submission" date="2020-08" db="EMBL/GenBank/DDBJ databases">
        <title>Genomic Encyclopedia of Type Strains, Phase IV (KMG-IV): sequencing the most valuable type-strain genomes for metagenomic binning, comparative biology and taxonomic classification.</title>
        <authorList>
            <person name="Goeker M."/>
        </authorList>
    </citation>
    <scope>NUCLEOTIDE SEQUENCE [LARGE SCALE GENOMIC DNA]</scope>
    <source>
        <strain evidence="6 7">DSM 100039</strain>
    </source>
</reference>
<dbReference type="GO" id="GO:0043565">
    <property type="term" value="F:sequence-specific DNA binding"/>
    <property type="evidence" value="ECO:0007669"/>
    <property type="project" value="TreeGrafter"/>
</dbReference>
<protein>
    <submittedName>
        <fullName evidence="6">DNA-binding transcriptional LysR family regulator</fullName>
    </submittedName>
</protein>
<dbReference type="FunFam" id="3.40.190.290:FF:000012">
    <property type="entry name" value="Transcriptional regulator, LysR family"/>
    <property type="match status" value="1"/>
</dbReference>
<dbReference type="CDD" id="cd08474">
    <property type="entry name" value="PBP2_CrgA_like_5"/>
    <property type="match status" value="1"/>
</dbReference>
<dbReference type="SUPFAM" id="SSF46785">
    <property type="entry name" value="Winged helix' DNA-binding domain"/>
    <property type="match status" value="1"/>
</dbReference>
<dbReference type="SUPFAM" id="SSF53850">
    <property type="entry name" value="Periplasmic binding protein-like II"/>
    <property type="match status" value="1"/>
</dbReference>
<dbReference type="PANTHER" id="PTHR30537:SF1">
    <property type="entry name" value="HTH-TYPE TRANSCRIPTIONAL REGULATOR PGRR"/>
    <property type="match status" value="1"/>
</dbReference>
<dbReference type="FunFam" id="1.10.10.10:FF:000001">
    <property type="entry name" value="LysR family transcriptional regulator"/>
    <property type="match status" value="1"/>
</dbReference>
<dbReference type="InterPro" id="IPR000847">
    <property type="entry name" value="LysR_HTH_N"/>
</dbReference>
<sequence length="292" mass="32095">MTDLLALVAVARERSFTRAAAQMGVSQSALSQTIRGLEDRLGIRLLTRTTRSVSTTEAGERLIRAAVPRLEEIEAELAALSDLRDKPAGTVRITCSENAADTVVWPKLAAGLAGFPDIKVELYIDHGFTDIAAERFDAGVRLGESLEKDMIAVRIGPDVRLVPVGSAAYFSRTPRPETPQDLIRHNCINLRLATLGGLYAWEFEKDGRAQRVRVDGQLTFNTIRSLVTAAIAGYGIAFVPEDSVSEHLVKGTLIEVLGEWCPPTSGFHLYYPSRRQNSPAFQTVVELLRHRK</sequence>
<evidence type="ECO:0000313" key="6">
    <source>
        <dbReference type="EMBL" id="MBB6409258.1"/>
    </source>
</evidence>
<evidence type="ECO:0000256" key="2">
    <source>
        <dbReference type="ARBA" id="ARBA00023015"/>
    </source>
</evidence>
<accession>A0A841P8X7</accession>
<dbReference type="InterPro" id="IPR036388">
    <property type="entry name" value="WH-like_DNA-bd_sf"/>
</dbReference>
<dbReference type="InterPro" id="IPR005119">
    <property type="entry name" value="LysR_subst-bd"/>
</dbReference>